<reference evidence="1" key="1">
    <citation type="submission" date="2020-11" db="EMBL/GenBank/DDBJ databases">
        <authorList>
            <person name="Davenport K.M."/>
            <person name="Bickhart D.M."/>
            <person name="Smith T.P.L."/>
            <person name="Murdoch B.M."/>
            <person name="Rosen B.D."/>
        </authorList>
    </citation>
    <scope>NUCLEOTIDE SEQUENCE [LARGE SCALE GENOMIC DNA]</scope>
    <source>
        <strain evidence="1">OAR_USU_Benz2616</strain>
    </source>
</reference>
<protein>
    <submittedName>
        <fullName evidence="1">Uncharacterized protein</fullName>
    </submittedName>
</protein>
<dbReference type="Ensembl" id="ENSOART00020069114.1">
    <property type="protein sequence ID" value="ENSOARP00020041631.1"/>
    <property type="gene ID" value="ENSOARG00020036421.1"/>
</dbReference>
<name>A0AC11DB05_SHEEP</name>
<sequence>MNKDGILHDTEKTSAAEQYEREAAKREKDSLEQKIKELIQMLENQERAFKIFRVKITGETRERDNLLRRMNKGIEMLEILRKIREEQEKYYMKKEEQIKREASEREKDPSERKVEELQRQLENQKGVLESLRARVRKQMREREKTSAAEEWARGEATEREKEPLEQKVKELQSKMEGNRSVSLKGARLKTTKKMRERENLLRRMNKRFEMLEMLGMIKDELGECCKKTDELCDAAKTLAECTEGEPSERETELLEQKYKEISQKVEDQKKDFEEFVDKMVEKTRQRQKISAEECVKRVAAEREKELLEQKVKELQEQLEDQERVPEELRVKKTEKRREREKTSAEMLSELEVAMQEKKLLEQMVKKLKQKLKDQERTFERFRDKLTKEMRKRDDLLRKMNERIQMLERLLRLPETLEEQDMKKGQAKRKAAERKNKPLAQKIKESQQKSENQEKVFEVLRVKMTEELNEREKASAEEQTKREAAEREKEYLEKQVKELEQNVEDQERVFQRLRTEMTEEMRESEKASAEEQAKRKAAEREKLLEQKLKELQQKFEDQERAFKAFRVQMTEEERERDYFLRKMNKRIEMLEAAVNNDNDKDDEENTEKY</sequence>
<reference evidence="1" key="2">
    <citation type="submission" date="2025-08" db="UniProtKB">
        <authorList>
            <consortium name="Ensembl"/>
        </authorList>
    </citation>
    <scope>IDENTIFICATION</scope>
</reference>
<reference evidence="1" key="3">
    <citation type="submission" date="2025-09" db="UniProtKB">
        <authorList>
            <consortium name="Ensembl"/>
        </authorList>
    </citation>
    <scope>IDENTIFICATION</scope>
</reference>
<organism evidence="1">
    <name type="scientific">Ovis aries</name>
    <name type="common">Sheep</name>
    <dbReference type="NCBI Taxonomy" id="9940"/>
    <lineage>
        <taxon>Eukaryota</taxon>
        <taxon>Metazoa</taxon>
        <taxon>Chordata</taxon>
        <taxon>Craniata</taxon>
        <taxon>Vertebrata</taxon>
        <taxon>Euteleostomi</taxon>
        <taxon>Mammalia</taxon>
        <taxon>Eutheria</taxon>
        <taxon>Laurasiatheria</taxon>
        <taxon>Artiodactyla</taxon>
        <taxon>Ruminantia</taxon>
        <taxon>Pecora</taxon>
        <taxon>Bovidae</taxon>
        <taxon>Caprinae</taxon>
        <taxon>Ovis</taxon>
    </lineage>
</organism>
<accession>A0AC11DB05</accession>
<proteinExistence type="predicted"/>
<evidence type="ECO:0000313" key="1">
    <source>
        <dbReference type="Ensembl" id="ENSOARP00020041631.1"/>
    </source>
</evidence>
<gene>
    <name evidence="1" type="primary">LOC101114579</name>
</gene>